<dbReference type="InterPro" id="IPR000866">
    <property type="entry name" value="AhpC/TSA"/>
</dbReference>
<sequence length="180" mass="20222">MGKINVNDKMRDFTFDTPFRKNVRLSEAAGGKKLALVFLRYYGCTLCQYDLSQYAGNYEKITAAGGELLVVLQSDPDLLREDMGKEDMFPFEIVCDPKEELYREFEILPAASKKDLAGLKTMVKVGKAMAAGFSHGRYEGEELQLPAAFILLPDLTVTYAHYAKVIDDVLDADQIVEMMK</sequence>
<proteinExistence type="predicted"/>
<dbReference type="SUPFAM" id="SSF52833">
    <property type="entry name" value="Thioredoxin-like"/>
    <property type="match status" value="1"/>
</dbReference>
<dbReference type="Gene3D" id="3.40.30.10">
    <property type="entry name" value="Glutaredoxin"/>
    <property type="match status" value="1"/>
</dbReference>
<dbReference type="AlphaFoldDB" id="A0A3E2N4H8"/>
<name>A0A3E2N4H8_9FIRM</name>
<comment type="caution">
    <text evidence="2">The sequence shown here is derived from an EMBL/GenBank/DDBJ whole genome shotgun (WGS) entry which is preliminary data.</text>
</comment>
<accession>A0A3E2N4H8</accession>
<dbReference type="GO" id="GO:0016209">
    <property type="term" value="F:antioxidant activity"/>
    <property type="evidence" value="ECO:0007669"/>
    <property type="project" value="InterPro"/>
</dbReference>
<gene>
    <name evidence="2" type="ORF">DS742_26670</name>
</gene>
<dbReference type="OrthoDB" id="9809746at2"/>
<dbReference type="EMBL" id="QOHO01000113">
    <property type="protein sequence ID" value="RFZ75886.1"/>
    <property type="molecule type" value="Genomic_DNA"/>
</dbReference>
<evidence type="ECO:0000259" key="1">
    <source>
        <dbReference type="Pfam" id="PF00578"/>
    </source>
</evidence>
<dbReference type="InterPro" id="IPR036249">
    <property type="entry name" value="Thioredoxin-like_sf"/>
</dbReference>
<evidence type="ECO:0000313" key="2">
    <source>
        <dbReference type="EMBL" id="RFZ75886.1"/>
    </source>
</evidence>
<dbReference type="RefSeq" id="WP_117419948.1">
    <property type="nucleotide sequence ID" value="NZ_QOHO01000113.1"/>
</dbReference>
<dbReference type="GO" id="GO:0016491">
    <property type="term" value="F:oxidoreductase activity"/>
    <property type="evidence" value="ECO:0007669"/>
    <property type="project" value="InterPro"/>
</dbReference>
<feature type="domain" description="Alkyl hydroperoxide reductase subunit C/ Thiol specific antioxidant" evidence="1">
    <location>
        <begin position="6"/>
        <end position="159"/>
    </location>
</feature>
<organism evidence="2 3">
    <name type="scientific">Lacrimispora amygdalina</name>
    <dbReference type="NCBI Taxonomy" id="253257"/>
    <lineage>
        <taxon>Bacteria</taxon>
        <taxon>Bacillati</taxon>
        <taxon>Bacillota</taxon>
        <taxon>Clostridia</taxon>
        <taxon>Lachnospirales</taxon>
        <taxon>Lachnospiraceae</taxon>
        <taxon>Lacrimispora</taxon>
    </lineage>
</organism>
<reference evidence="2 3" key="1">
    <citation type="submission" date="2018-07" db="EMBL/GenBank/DDBJ databases">
        <title>New species, Clostridium PI-S10-A1B.</title>
        <authorList>
            <person name="Krishna G."/>
            <person name="Summeta K."/>
            <person name="Shikha S."/>
            <person name="Prabhu P.B."/>
            <person name="Suresh K."/>
        </authorList>
    </citation>
    <scope>NUCLEOTIDE SEQUENCE [LARGE SCALE GENOMIC DNA]</scope>
    <source>
        <strain evidence="2 3">PI-S10-A1B</strain>
    </source>
</reference>
<dbReference type="Pfam" id="PF00578">
    <property type="entry name" value="AhpC-TSA"/>
    <property type="match status" value="1"/>
</dbReference>
<evidence type="ECO:0000313" key="3">
    <source>
        <dbReference type="Proteomes" id="UP000260680"/>
    </source>
</evidence>
<protein>
    <submittedName>
        <fullName evidence="2">AhpC/TSA family protein</fullName>
    </submittedName>
</protein>
<dbReference type="Proteomes" id="UP000260680">
    <property type="component" value="Unassembled WGS sequence"/>
</dbReference>
<dbReference type="CDD" id="cd02970">
    <property type="entry name" value="PRX_like2"/>
    <property type="match status" value="1"/>
</dbReference>